<reference evidence="1" key="1">
    <citation type="submission" date="2021-03" db="EMBL/GenBank/DDBJ databases">
        <authorList>
            <person name="Bekaert M."/>
        </authorList>
    </citation>
    <scope>NUCLEOTIDE SEQUENCE</scope>
</reference>
<dbReference type="EMBL" id="CAJPWZ010002914">
    <property type="protein sequence ID" value="CAG2247726.1"/>
    <property type="molecule type" value="Genomic_DNA"/>
</dbReference>
<dbReference type="InterPro" id="IPR036691">
    <property type="entry name" value="Endo/exonu/phosph_ase_sf"/>
</dbReference>
<protein>
    <recommendedName>
        <fullName evidence="3">Endonuclease/exonuclease/phosphatase domain-containing protein</fullName>
    </recommendedName>
</protein>
<dbReference type="OrthoDB" id="6082598at2759"/>
<dbReference type="SUPFAM" id="SSF56219">
    <property type="entry name" value="DNase I-like"/>
    <property type="match status" value="1"/>
</dbReference>
<gene>
    <name evidence="1" type="ORF">MEDL_59667</name>
</gene>
<dbReference type="AlphaFoldDB" id="A0A8S3V254"/>
<proteinExistence type="predicted"/>
<dbReference type="Proteomes" id="UP000683360">
    <property type="component" value="Unassembled WGS sequence"/>
</dbReference>
<organism evidence="1 2">
    <name type="scientific">Mytilus edulis</name>
    <name type="common">Blue mussel</name>
    <dbReference type="NCBI Taxonomy" id="6550"/>
    <lineage>
        <taxon>Eukaryota</taxon>
        <taxon>Metazoa</taxon>
        <taxon>Spiralia</taxon>
        <taxon>Lophotrochozoa</taxon>
        <taxon>Mollusca</taxon>
        <taxon>Bivalvia</taxon>
        <taxon>Autobranchia</taxon>
        <taxon>Pteriomorphia</taxon>
        <taxon>Mytilida</taxon>
        <taxon>Mytiloidea</taxon>
        <taxon>Mytilidae</taxon>
        <taxon>Mytilinae</taxon>
        <taxon>Mytilus</taxon>
    </lineage>
</organism>
<dbReference type="Gene3D" id="3.60.10.10">
    <property type="entry name" value="Endonuclease/exonuclease/phosphatase"/>
    <property type="match status" value="1"/>
</dbReference>
<name>A0A8S3V254_MYTED</name>
<accession>A0A8S3V254</accession>
<evidence type="ECO:0008006" key="3">
    <source>
        <dbReference type="Google" id="ProtNLM"/>
    </source>
</evidence>
<sequence length="725" mass="82146">MPQPPKNGKAKMKTFNDLCAVFADACSDMEEGNGDPVTGLIENLRTSAQNVSGLNESDQTAIKVVNLLLPAVNVISSNIVGKYVRTHESSIKNISSVVRRNSYEIDKLNQYSRKENIRISGLQEVEGTDDFTIFKQLCEKIEVDGSYGRRNVSYSSSFNKSCLLSVSSKNENLSKNGNSLVREDASLDSYVTLISDESSNESVLNQDANPRSIKIYSLNVCGIISKLKFPDLEEKCADYDILCFCESKLDNLDEVEFSNFVKLPPLNRKGAKHKSGGIVVFVKEFLYSNIEVLECSSENALWFIVNNILYEPVLFGACYIPPERSDYSSIDIFDVIETELLKYAVDKNCKVCLLGDFNAHTGKKDDFVEMNHYVSESAQLDKEIKQNFDFVDLDALGICKKRSSLDKSVDNYGNRLLLLCKDLNLLIANGRLFKDKNIGALTCKESTVVDYCIMSPELFTNILDFEILPYDPMLSDVHNAIYIEMSSKDTCMPVVENINVDIDDSSVVTKCKWENDKYHEFNDCIDEAVIHSIVVKLEEIDTDLIDNIVVNSIVDECNSLILQAASKCDLLLEKKVIRKVDNSLKKRKVKKPWFNRECAEKRKLYHRAKNYNWRVKTAESKTNLTVCSKEYKKKLNSAQDENDDTFENIDVDNITSLNTEVNRAISENELHSFWNLAKTNWGANYEILKSVYQMTHHQTLDKVQNQALSINTGAMKSTPIKIWKI</sequence>
<comment type="caution">
    <text evidence="1">The sequence shown here is derived from an EMBL/GenBank/DDBJ whole genome shotgun (WGS) entry which is preliminary data.</text>
</comment>
<evidence type="ECO:0000313" key="2">
    <source>
        <dbReference type="Proteomes" id="UP000683360"/>
    </source>
</evidence>
<evidence type="ECO:0000313" key="1">
    <source>
        <dbReference type="EMBL" id="CAG2247726.1"/>
    </source>
</evidence>
<keyword evidence="2" id="KW-1185">Reference proteome</keyword>